<evidence type="ECO:0000313" key="2">
    <source>
        <dbReference type="EMBL" id="ADB52567.1"/>
    </source>
</evidence>
<feature type="chain" id="PRO_5003044201" evidence="1">
    <location>
        <begin position="29"/>
        <end position="171"/>
    </location>
</feature>
<feature type="signal peptide" evidence="1">
    <location>
        <begin position="1"/>
        <end position="28"/>
    </location>
</feature>
<dbReference type="EMBL" id="CP001854">
    <property type="protein sequence ID" value="ADB52567.1"/>
    <property type="molecule type" value="Genomic_DNA"/>
</dbReference>
<organism evidence="2 3">
    <name type="scientific">Conexibacter woesei (strain DSM 14684 / CCUG 47730 / CIP 108061 / JCM 11494 / NBRC 100937 / ID131577)</name>
    <dbReference type="NCBI Taxonomy" id="469383"/>
    <lineage>
        <taxon>Bacteria</taxon>
        <taxon>Bacillati</taxon>
        <taxon>Actinomycetota</taxon>
        <taxon>Thermoleophilia</taxon>
        <taxon>Solirubrobacterales</taxon>
        <taxon>Conexibacteraceae</taxon>
        <taxon>Conexibacter</taxon>
    </lineage>
</organism>
<sequence precursor="true">MHRLLAAGTATVLTAVLVALVAVAPASARGRAAAKAPTAVTVVKDCARSDTGALKRRYSARVLRQALRRIRGDLAEYTNCYDAVKAQLRRSNATIVAGIRRSSRGAFAKGRLALLDSRGRTVDVLDVRRGKRVTFKVVKGSYTLRANNRRACSVTVTAKARKTVRASVVCR</sequence>
<keyword evidence="3" id="KW-1185">Reference proteome</keyword>
<evidence type="ECO:0000313" key="3">
    <source>
        <dbReference type="Proteomes" id="UP000008229"/>
    </source>
</evidence>
<gene>
    <name evidence="2" type="ordered locus">Cwoe_4152</name>
</gene>
<proteinExistence type="predicted"/>
<dbReference type="AlphaFoldDB" id="D3F5L8"/>
<reference evidence="3" key="2">
    <citation type="submission" date="2010-01" db="EMBL/GenBank/DDBJ databases">
        <title>The complete genome of Conexibacter woesei DSM 14684.</title>
        <authorList>
            <consortium name="US DOE Joint Genome Institute (JGI-PGF)"/>
            <person name="Lucas S."/>
            <person name="Copeland A."/>
            <person name="Lapidus A."/>
            <person name="Glavina del Rio T."/>
            <person name="Dalin E."/>
            <person name="Tice H."/>
            <person name="Bruce D."/>
            <person name="Goodwin L."/>
            <person name="Pitluck S."/>
            <person name="Kyrpides N."/>
            <person name="Mavromatis K."/>
            <person name="Ivanova N."/>
            <person name="Mikhailova N."/>
            <person name="Chertkov O."/>
            <person name="Brettin T."/>
            <person name="Detter J.C."/>
            <person name="Han C."/>
            <person name="Larimer F."/>
            <person name="Land M."/>
            <person name="Hauser L."/>
            <person name="Markowitz V."/>
            <person name="Cheng J.-F."/>
            <person name="Hugenholtz P."/>
            <person name="Woyke T."/>
            <person name="Wu D."/>
            <person name="Pukall R."/>
            <person name="Steenblock K."/>
            <person name="Schneider S."/>
            <person name="Klenk H.-P."/>
            <person name="Eisen J.A."/>
        </authorList>
    </citation>
    <scope>NUCLEOTIDE SEQUENCE [LARGE SCALE GENOMIC DNA]</scope>
    <source>
        <strain evidence="3">DSM 14684 / CIP 108061 / JCM 11494 / NBRC 100937 / ID131577</strain>
    </source>
</reference>
<keyword evidence="1" id="KW-0732">Signal</keyword>
<accession>D3F5L8</accession>
<evidence type="ECO:0000256" key="1">
    <source>
        <dbReference type="SAM" id="SignalP"/>
    </source>
</evidence>
<dbReference type="HOGENOM" id="CLU_1560341_0_0_11"/>
<dbReference type="KEGG" id="cwo:Cwoe_4152"/>
<name>D3F5L8_CONWI</name>
<dbReference type="RefSeq" id="WP_012935618.1">
    <property type="nucleotide sequence ID" value="NC_013739.1"/>
</dbReference>
<dbReference type="Proteomes" id="UP000008229">
    <property type="component" value="Chromosome"/>
</dbReference>
<reference evidence="2 3" key="1">
    <citation type="journal article" date="2010" name="Stand. Genomic Sci.">
        <title>Complete genome sequence of Conexibacter woesei type strain (ID131577).</title>
        <authorList>
            <person name="Pukall R."/>
            <person name="Lapidus A."/>
            <person name="Glavina Del Rio T."/>
            <person name="Copeland A."/>
            <person name="Tice H."/>
            <person name="Cheng J.-F."/>
            <person name="Lucas S."/>
            <person name="Chen F."/>
            <person name="Nolan M."/>
            <person name="Bruce D."/>
            <person name="Goodwin L."/>
            <person name="Pitluck S."/>
            <person name="Mavromatis K."/>
            <person name="Ivanova N."/>
            <person name="Ovchinnikova G."/>
            <person name="Pati A."/>
            <person name="Chen A."/>
            <person name="Palaniappan K."/>
            <person name="Land M."/>
            <person name="Hauser L."/>
            <person name="Chang Y.-J."/>
            <person name="Jeffries C.D."/>
            <person name="Chain P."/>
            <person name="Meincke L."/>
            <person name="Sims D."/>
            <person name="Brettin T."/>
            <person name="Detter J.C."/>
            <person name="Rohde M."/>
            <person name="Goeker M."/>
            <person name="Bristow J."/>
            <person name="Eisen J.A."/>
            <person name="Markowitz V."/>
            <person name="Kyrpides N.C."/>
            <person name="Klenk H.-P."/>
            <person name="Hugenholtz P."/>
        </authorList>
    </citation>
    <scope>NUCLEOTIDE SEQUENCE [LARGE SCALE GENOMIC DNA]</scope>
    <source>
        <strain evidence="3">DSM 14684 / CIP 108061 / JCM 11494 / NBRC 100937 / ID131577</strain>
    </source>
</reference>
<protein>
    <submittedName>
        <fullName evidence="2">Uncharacterized protein</fullName>
    </submittedName>
</protein>